<dbReference type="EMBL" id="LJOW01000048">
    <property type="protein sequence ID" value="OBQ43611.1"/>
    <property type="molecule type" value="Genomic_DNA"/>
</dbReference>
<dbReference type="Proteomes" id="UP000092093">
    <property type="component" value="Unassembled WGS sequence"/>
</dbReference>
<organism evidence="2 3">
    <name type="scientific">Aphanizomenon flos-aquae WA102</name>
    <dbReference type="NCBI Taxonomy" id="1710896"/>
    <lineage>
        <taxon>Bacteria</taxon>
        <taxon>Bacillati</taxon>
        <taxon>Cyanobacteriota</taxon>
        <taxon>Cyanophyceae</taxon>
        <taxon>Nostocales</taxon>
        <taxon>Aphanizomenonaceae</taxon>
        <taxon>Aphanizomenon</taxon>
    </lineage>
</organism>
<sequence length="67" mass="7001">MSDLSAAIPGTAIRTESREARMSPGDANSDIAFGGAGRELAAQIKTAYKGWGTSRNDGGSWSGDDYF</sequence>
<comment type="caution">
    <text evidence="2">The sequence shown here is derived from an EMBL/GenBank/DDBJ whole genome shotgun (WGS) entry which is preliminary data.</text>
</comment>
<protein>
    <submittedName>
        <fullName evidence="2">Uncharacterized protein</fullName>
    </submittedName>
</protein>
<proteinExistence type="predicted"/>
<feature type="region of interest" description="Disordered" evidence="1">
    <location>
        <begin position="1"/>
        <end position="31"/>
    </location>
</feature>
<dbReference type="AlphaFoldDB" id="A0A1B7X2I9"/>
<evidence type="ECO:0000256" key="1">
    <source>
        <dbReference type="SAM" id="MobiDB-lite"/>
    </source>
</evidence>
<evidence type="ECO:0000313" key="2">
    <source>
        <dbReference type="EMBL" id="OBQ43611.1"/>
    </source>
</evidence>
<reference evidence="2 3" key="1">
    <citation type="submission" date="2015-09" db="EMBL/GenBank/DDBJ databases">
        <title>Aphanizomenon flos-aquae WA102.</title>
        <authorList>
            <person name="Driscoll C."/>
        </authorList>
    </citation>
    <scope>NUCLEOTIDE SEQUENCE [LARGE SCALE GENOMIC DNA]</scope>
    <source>
        <strain evidence="2">WA102</strain>
    </source>
</reference>
<name>A0A1B7X2I9_APHFL</name>
<gene>
    <name evidence="2" type="ORF">AN484_11445</name>
</gene>
<accession>A0A1B7X2I9</accession>
<evidence type="ECO:0000313" key="3">
    <source>
        <dbReference type="Proteomes" id="UP000092093"/>
    </source>
</evidence>